<name>A0A431WLL8_9BACI</name>
<evidence type="ECO:0000259" key="2">
    <source>
        <dbReference type="Pfam" id="PF22746"/>
    </source>
</evidence>
<dbReference type="Gene3D" id="2.160.20.120">
    <property type="match status" value="1"/>
</dbReference>
<comment type="caution">
    <text evidence="3">The sequence shown here is derived from an EMBL/GenBank/DDBJ whole genome shotgun (WGS) entry which is preliminary data.</text>
</comment>
<dbReference type="InterPro" id="IPR053959">
    <property type="entry name" value="YvlB/LiaX_N"/>
</dbReference>
<keyword evidence="4" id="KW-1185">Reference proteome</keyword>
<dbReference type="EMBL" id="RXNT01000001">
    <property type="protein sequence ID" value="RTR36279.1"/>
    <property type="molecule type" value="Genomic_DNA"/>
</dbReference>
<dbReference type="InterPro" id="IPR025164">
    <property type="entry name" value="Toastrack_DUF4097"/>
</dbReference>
<evidence type="ECO:0000313" key="3">
    <source>
        <dbReference type="EMBL" id="RTR36279.1"/>
    </source>
</evidence>
<protein>
    <submittedName>
        <fullName evidence="3">DUF4097 domain-containing protein</fullName>
    </submittedName>
</protein>
<dbReference type="InterPro" id="IPR016599">
    <property type="entry name" value="UCP012569"/>
</dbReference>
<feature type="domain" description="DUF4097" evidence="1">
    <location>
        <begin position="106"/>
        <end position="313"/>
    </location>
</feature>
<dbReference type="AlphaFoldDB" id="A0A431WLL8"/>
<dbReference type="OrthoDB" id="2240743at2"/>
<organism evidence="3 4">
    <name type="scientific">Bacillus yapensis</name>
    <dbReference type="NCBI Taxonomy" id="2492960"/>
    <lineage>
        <taxon>Bacteria</taxon>
        <taxon>Bacillati</taxon>
        <taxon>Bacillota</taxon>
        <taxon>Bacilli</taxon>
        <taxon>Bacillales</taxon>
        <taxon>Bacillaceae</taxon>
        <taxon>Bacillus</taxon>
    </lineage>
</organism>
<dbReference type="RefSeq" id="WP_126405486.1">
    <property type="nucleotide sequence ID" value="NZ_RXNT01000001.1"/>
</dbReference>
<sequence length="365" mass="41147">MEQERKRILTMVKEGKLTVNEALELLDALGESEKSSVVGELSTNVKFEESKKDDPFANQKFHAAKDRIFEFVDTAIQKIKDIDLDFNFGQSTEISHNFQESDVYLKEIDVDIANGSVKIVPWEKQDVSVECVAKVYRVDSQEEARDTFLKDVTFAIDGGKLRFNTQQKWMKVHATLYIPQSEYEHVKIRMFNGSVDSESLHVEKYHVKTANGKINLYSLTSKYVDAETANGQIEVRDANIDDLEMETLNGAIKIDGSFRKLDVQSFNGGIDCSVNNTNCEIIEVKTAAGGIKLYIPEAAVISGELKSNLGNFNDIDRSDIQVLEEKSEVMQKLLRFLPVTHAEQITRIEADAKTGSISLKRVKSF</sequence>
<dbReference type="InterPro" id="IPR052027">
    <property type="entry name" value="PspC"/>
</dbReference>
<dbReference type="Proteomes" id="UP000271374">
    <property type="component" value="Unassembled WGS sequence"/>
</dbReference>
<feature type="domain" description="YvlB/LiaX N-terminal" evidence="2">
    <location>
        <begin position="4"/>
        <end position="33"/>
    </location>
</feature>
<reference evidence="3 4" key="1">
    <citation type="submission" date="2018-12" db="EMBL/GenBank/DDBJ databases">
        <title>Bacillus yapensis draft genome sequence.</title>
        <authorList>
            <person name="Yu L."/>
            <person name="Xu X."/>
            <person name="Tang X."/>
        </authorList>
    </citation>
    <scope>NUCLEOTIDE SEQUENCE [LARGE SCALE GENOMIC DNA]</scope>
    <source>
        <strain evidence="3 4">XXST-01</strain>
    </source>
</reference>
<dbReference type="Pfam" id="PF13349">
    <property type="entry name" value="DUF4097"/>
    <property type="match status" value="1"/>
</dbReference>
<evidence type="ECO:0000259" key="1">
    <source>
        <dbReference type="Pfam" id="PF13349"/>
    </source>
</evidence>
<proteinExistence type="predicted"/>
<accession>A0A431WLL8</accession>
<dbReference type="PANTHER" id="PTHR33885">
    <property type="entry name" value="PHAGE SHOCK PROTEIN C"/>
    <property type="match status" value="1"/>
</dbReference>
<gene>
    <name evidence="3" type="ORF">EKG37_01600</name>
</gene>
<evidence type="ECO:0000313" key="4">
    <source>
        <dbReference type="Proteomes" id="UP000271374"/>
    </source>
</evidence>
<dbReference type="PIRSF" id="PIRSF012569">
    <property type="entry name" value="UCP012569"/>
    <property type="match status" value="1"/>
</dbReference>
<dbReference type="Pfam" id="PF22746">
    <property type="entry name" value="SHOCT-like_DUF2089-C"/>
    <property type="match status" value="1"/>
</dbReference>
<dbReference type="PANTHER" id="PTHR33885:SF4">
    <property type="entry name" value="LMO2487 PROTEIN"/>
    <property type="match status" value="1"/>
</dbReference>